<feature type="region of interest" description="Disordered" evidence="1">
    <location>
        <begin position="1"/>
        <end position="24"/>
    </location>
</feature>
<evidence type="ECO:0000256" key="1">
    <source>
        <dbReference type="SAM" id="MobiDB-lite"/>
    </source>
</evidence>
<proteinExistence type="predicted"/>
<dbReference type="KEGG" id="kra:Krad_4619"/>
<dbReference type="EMBL" id="CP000751">
    <property type="protein sequence ID" value="ABS06078.1"/>
    <property type="molecule type" value="Genomic_DNA"/>
</dbReference>
<name>A6WGY9_KINRD</name>
<sequence length="284" mass="29599">MVTAWHARPAAWRASAPEQGGSANDVEATLPELLRHVVIKHRCAPDLPPGSVLLGLDRGEPDHGDSVDRQRPSRLLITATPGIGRGLARAAAPVTMADTQWRAHQLRLLTAAVSHAVDLIVYLPEGTDALRALLEPSAGSDRYARLRPSPRQLDLASRCLREASEGGSTVDQAVLPLALPGRPRGPWPIGQPVEPVGACWLADSRLGTAASGSSLARGLARQAGLEQLHGREGGVALVVVDAQGAWQVFDDPLLSAAPLAEEVGDGEGLVAAAGSLGHSRLAGT</sequence>
<accession>A6WGY9</accession>
<keyword evidence="2" id="KW-0614">Plasmid</keyword>
<keyword evidence="3" id="KW-1185">Reference proteome</keyword>
<dbReference type="HOGENOM" id="CLU_979272_0_0_11"/>
<organism evidence="2 3">
    <name type="scientific">Kineococcus radiotolerans (strain ATCC BAA-149 / DSM 14245 / SRS30216)</name>
    <dbReference type="NCBI Taxonomy" id="266940"/>
    <lineage>
        <taxon>Bacteria</taxon>
        <taxon>Bacillati</taxon>
        <taxon>Actinomycetota</taxon>
        <taxon>Actinomycetes</taxon>
        <taxon>Kineosporiales</taxon>
        <taxon>Kineosporiaceae</taxon>
        <taxon>Kineococcus</taxon>
    </lineage>
</organism>
<evidence type="ECO:0000313" key="2">
    <source>
        <dbReference type="EMBL" id="ABS06078.1"/>
    </source>
</evidence>
<gene>
    <name evidence="2" type="ordered locus">Krad_4619</name>
</gene>
<reference evidence="3" key="1">
    <citation type="journal article" date="2008" name="PLoS ONE">
        <title>Survival in nuclear waste, extreme resistance, and potential applications gleaned from the genome sequence of Kineococcus radiotolerans SRS30216.</title>
        <authorList>
            <person name="Bagwell C.E."/>
            <person name="Bhat S."/>
            <person name="Hawkins G.M."/>
            <person name="Smith B.W."/>
            <person name="Biswas T."/>
            <person name="Hoover T.R."/>
            <person name="Saunders E."/>
            <person name="Han C.S."/>
            <person name="Tsodikov O.V."/>
            <person name="Shimkets L.J."/>
        </authorList>
    </citation>
    <scope>NUCLEOTIDE SEQUENCE [LARGE SCALE GENOMIC DNA]</scope>
    <source>
        <strain evidence="3">ATCC BAA-149 / DSM 14245 / SRS30216</strain>
    </source>
</reference>
<geneLocation type="plasmid" evidence="2 3">
    <name>pKRAD01</name>
</geneLocation>
<evidence type="ECO:0000313" key="3">
    <source>
        <dbReference type="Proteomes" id="UP000001116"/>
    </source>
</evidence>
<protein>
    <submittedName>
        <fullName evidence="2">Uncharacterized protein</fullName>
    </submittedName>
</protein>
<dbReference type="Proteomes" id="UP000001116">
    <property type="component" value="Plasmid pKRAD01"/>
</dbReference>
<dbReference type="AlphaFoldDB" id="A6WGY9"/>